<reference evidence="2" key="1">
    <citation type="submission" date="2017-01" db="EMBL/GenBank/DDBJ databases">
        <title>Novel pathways for hydrocarbon cycling and metabolic interdependencies in hydrothermal sediment communities.</title>
        <authorList>
            <person name="Dombrowski N."/>
            <person name="Seitz K."/>
            <person name="Teske A."/>
            <person name="Baker B."/>
        </authorList>
    </citation>
    <scope>NUCLEOTIDE SEQUENCE [LARGE SCALE GENOMIC DNA]</scope>
</reference>
<dbReference type="Pfam" id="PF13646">
    <property type="entry name" value="HEAT_2"/>
    <property type="match status" value="1"/>
</dbReference>
<dbReference type="PANTHER" id="PTHR12697:SF5">
    <property type="entry name" value="DEOXYHYPUSINE HYDROXYLASE"/>
    <property type="match status" value="1"/>
</dbReference>
<dbReference type="PANTHER" id="PTHR12697">
    <property type="entry name" value="PBS LYASE HEAT-LIKE PROTEIN"/>
    <property type="match status" value="1"/>
</dbReference>
<dbReference type="Gene3D" id="1.25.10.10">
    <property type="entry name" value="Leucine-rich Repeat Variant"/>
    <property type="match status" value="1"/>
</dbReference>
<name>A0A1V4QDY3_UNCW3</name>
<evidence type="ECO:0000313" key="1">
    <source>
        <dbReference type="EMBL" id="OPX17568.1"/>
    </source>
</evidence>
<dbReference type="InterPro" id="IPR011989">
    <property type="entry name" value="ARM-like"/>
</dbReference>
<accession>A0A1V4QDY3</accession>
<dbReference type="InterPro" id="IPR016024">
    <property type="entry name" value="ARM-type_fold"/>
</dbReference>
<dbReference type="AlphaFoldDB" id="A0A1V4QDY3"/>
<dbReference type="SUPFAM" id="SSF48371">
    <property type="entry name" value="ARM repeat"/>
    <property type="match status" value="1"/>
</dbReference>
<dbReference type="Proteomes" id="UP000191663">
    <property type="component" value="Unassembled WGS sequence"/>
</dbReference>
<gene>
    <name evidence="1" type="ORF">BXT86_05830</name>
</gene>
<protein>
    <recommendedName>
        <fullName evidence="3">HEAT repeat domain-containing protein</fullName>
    </recommendedName>
</protein>
<evidence type="ECO:0008006" key="3">
    <source>
        <dbReference type="Google" id="ProtNLM"/>
    </source>
</evidence>
<comment type="caution">
    <text evidence="1">The sequence shown here is derived from an EMBL/GenBank/DDBJ whole genome shotgun (WGS) entry which is preliminary data.</text>
</comment>
<proteinExistence type="predicted"/>
<sequence length="174" mass="20035">MKIKFKQDRETILKILESASIMRKLRVLDKLNGVNEKDSIKILLKVLEDNSWCLREKAAYKLVQYGKKVVPRLNRLLKRGYWFTRAAACITLGEIGDIKALNAVITLLLNDENPTVIKEAKTALIKIAEKNPDEFSIAVQEMEIEKDMLARILLIIEQNAPELYRQIKLKISNE</sequence>
<organism evidence="1 2">
    <name type="scientific">candidate division WOR-3 bacterium 4484_100</name>
    <dbReference type="NCBI Taxonomy" id="1936077"/>
    <lineage>
        <taxon>Bacteria</taxon>
        <taxon>Bacteria division WOR-3</taxon>
    </lineage>
</organism>
<dbReference type="GO" id="GO:0016491">
    <property type="term" value="F:oxidoreductase activity"/>
    <property type="evidence" value="ECO:0007669"/>
    <property type="project" value="TreeGrafter"/>
</dbReference>
<evidence type="ECO:0000313" key="2">
    <source>
        <dbReference type="Proteomes" id="UP000191663"/>
    </source>
</evidence>
<dbReference type="EMBL" id="MUKB01000107">
    <property type="protein sequence ID" value="OPX17568.1"/>
    <property type="molecule type" value="Genomic_DNA"/>
</dbReference>